<evidence type="ECO:0000313" key="1">
    <source>
        <dbReference type="EMBL" id="KAJ9068381.1"/>
    </source>
</evidence>
<gene>
    <name evidence="1" type="ORF">DSO57_1029267</name>
</gene>
<protein>
    <submittedName>
        <fullName evidence="1">Uncharacterized protein</fullName>
    </submittedName>
</protein>
<accession>A0ACC2T1I6</accession>
<sequence length="244" mass="27252">MKLVDGLLTPKLPPGTVPKSVGFCSFKIRYHFLLLVIFLVFFPCLEALPNGSPLCEAEAEKIAGCMGGDNNPELDFKLSCGDCKFKPGATVTFKLTSKVEFFKGILIYVQGATPKDRIGSFKVDNKHYKDNEKRCKRFNYAKNSVLTHINNSQKPAATEFEWTAPKECPETMELQAAFIYNRLSNWMVIPPLKLTCSKDKEEDGQAVISPPRIPFGPTNSHTTIVILTRAKSNTTLPRQKRGAF</sequence>
<name>A0ACC2T1I6_9FUNG</name>
<dbReference type="Proteomes" id="UP001165960">
    <property type="component" value="Unassembled WGS sequence"/>
</dbReference>
<dbReference type="EMBL" id="QTSX02003742">
    <property type="protein sequence ID" value="KAJ9068381.1"/>
    <property type="molecule type" value="Genomic_DNA"/>
</dbReference>
<comment type="caution">
    <text evidence="1">The sequence shown here is derived from an EMBL/GenBank/DDBJ whole genome shotgun (WGS) entry which is preliminary data.</text>
</comment>
<reference evidence="1" key="1">
    <citation type="submission" date="2022-04" db="EMBL/GenBank/DDBJ databases">
        <title>Genome of the entomopathogenic fungus Entomophthora muscae.</title>
        <authorList>
            <person name="Elya C."/>
            <person name="Lovett B.R."/>
            <person name="Lee E."/>
            <person name="Macias A.M."/>
            <person name="Hajek A.E."/>
            <person name="De Bivort B.L."/>
            <person name="Kasson M.T."/>
            <person name="De Fine Licht H.H."/>
            <person name="Stajich J.E."/>
        </authorList>
    </citation>
    <scope>NUCLEOTIDE SEQUENCE</scope>
    <source>
        <strain evidence="1">Berkeley</strain>
    </source>
</reference>
<keyword evidence="2" id="KW-1185">Reference proteome</keyword>
<evidence type="ECO:0000313" key="2">
    <source>
        <dbReference type="Proteomes" id="UP001165960"/>
    </source>
</evidence>
<organism evidence="1 2">
    <name type="scientific">Entomophthora muscae</name>
    <dbReference type="NCBI Taxonomy" id="34485"/>
    <lineage>
        <taxon>Eukaryota</taxon>
        <taxon>Fungi</taxon>
        <taxon>Fungi incertae sedis</taxon>
        <taxon>Zoopagomycota</taxon>
        <taxon>Entomophthoromycotina</taxon>
        <taxon>Entomophthoromycetes</taxon>
        <taxon>Entomophthorales</taxon>
        <taxon>Entomophthoraceae</taxon>
        <taxon>Entomophthora</taxon>
    </lineage>
</organism>
<proteinExistence type="predicted"/>